<name>A0A5J5EYZ7_9PEZI</name>
<comment type="function">
    <text evidence="1 11">Component of the MICOS complex, a large protein complex of the mitochondrial inner membrane that plays crucial roles in the maintenance of crista junctions, inner membrane architecture, and formation of contact sites to the outer membrane.</text>
</comment>
<dbReference type="OrthoDB" id="4037694at2759"/>
<comment type="caution">
    <text evidence="12">The sequence shown here is derived from an EMBL/GenBank/DDBJ whole genome shotgun (WGS) entry which is preliminary data.</text>
</comment>
<evidence type="ECO:0000256" key="2">
    <source>
        <dbReference type="ARBA" id="ARBA00004370"/>
    </source>
</evidence>
<keyword evidence="6" id="KW-1133">Transmembrane helix</keyword>
<keyword evidence="8" id="KW-0472">Membrane</keyword>
<dbReference type="Proteomes" id="UP000326924">
    <property type="component" value="Unassembled WGS sequence"/>
</dbReference>
<keyword evidence="5" id="KW-0812">Transmembrane</keyword>
<dbReference type="InterPro" id="IPR031463">
    <property type="entry name" value="Mic12"/>
</dbReference>
<evidence type="ECO:0000256" key="4">
    <source>
        <dbReference type="ARBA" id="ARBA00018170"/>
    </source>
</evidence>
<evidence type="ECO:0000256" key="5">
    <source>
        <dbReference type="ARBA" id="ARBA00022692"/>
    </source>
</evidence>
<sequence>MARLAGFAGGAVLTFSLSYLAVTSIRQRAARNSATLRECRDTLEALQKPPTIPENVRPYIARPSLVETLKDRWNDEVTGVWRWATGLDAVRIRESVEKGIGNVWGNLKDRS</sequence>
<evidence type="ECO:0000256" key="7">
    <source>
        <dbReference type="ARBA" id="ARBA00023128"/>
    </source>
</evidence>
<evidence type="ECO:0000313" key="12">
    <source>
        <dbReference type="EMBL" id="KAA8908131.1"/>
    </source>
</evidence>
<evidence type="ECO:0000256" key="11">
    <source>
        <dbReference type="RuleBase" id="RU363010"/>
    </source>
</evidence>
<dbReference type="AlphaFoldDB" id="A0A5J5EYZ7"/>
<dbReference type="Pfam" id="PF17050">
    <property type="entry name" value="AIM5"/>
    <property type="match status" value="1"/>
</dbReference>
<dbReference type="EMBL" id="VXIS01000071">
    <property type="protein sequence ID" value="KAA8908131.1"/>
    <property type="molecule type" value="Genomic_DNA"/>
</dbReference>
<evidence type="ECO:0000256" key="3">
    <source>
        <dbReference type="ARBA" id="ARBA00009188"/>
    </source>
</evidence>
<dbReference type="GO" id="GO:0042407">
    <property type="term" value="P:cristae formation"/>
    <property type="evidence" value="ECO:0007669"/>
    <property type="project" value="InterPro"/>
</dbReference>
<gene>
    <name evidence="12" type="ORF">FN846DRAFT_906342</name>
</gene>
<evidence type="ECO:0000313" key="13">
    <source>
        <dbReference type="Proteomes" id="UP000326924"/>
    </source>
</evidence>
<evidence type="ECO:0000256" key="10">
    <source>
        <dbReference type="ARBA" id="ARBA00032985"/>
    </source>
</evidence>
<organism evidence="12 13">
    <name type="scientific">Sphaerosporella brunnea</name>
    <dbReference type="NCBI Taxonomy" id="1250544"/>
    <lineage>
        <taxon>Eukaryota</taxon>
        <taxon>Fungi</taxon>
        <taxon>Dikarya</taxon>
        <taxon>Ascomycota</taxon>
        <taxon>Pezizomycotina</taxon>
        <taxon>Pezizomycetes</taxon>
        <taxon>Pezizales</taxon>
        <taxon>Pyronemataceae</taxon>
        <taxon>Sphaerosporella</taxon>
    </lineage>
</organism>
<keyword evidence="13" id="KW-1185">Reference proteome</keyword>
<keyword evidence="11" id="KW-0999">Mitochondrion inner membrane</keyword>
<evidence type="ECO:0000256" key="8">
    <source>
        <dbReference type="ARBA" id="ARBA00023136"/>
    </source>
</evidence>
<evidence type="ECO:0000256" key="9">
    <source>
        <dbReference type="ARBA" id="ARBA00032159"/>
    </source>
</evidence>
<evidence type="ECO:0000256" key="6">
    <source>
        <dbReference type="ARBA" id="ARBA00022989"/>
    </source>
</evidence>
<proteinExistence type="inferred from homology"/>
<dbReference type="GO" id="GO:0044284">
    <property type="term" value="C:mitochondrial crista junction"/>
    <property type="evidence" value="ECO:0007669"/>
    <property type="project" value="InterPro"/>
</dbReference>
<keyword evidence="7 11" id="KW-0496">Mitochondrion</keyword>
<comment type="subcellular location">
    <subcellularLocation>
        <location evidence="2">Membrane</location>
    </subcellularLocation>
    <subcellularLocation>
        <location evidence="11">Mitochondrion inner membrane</location>
        <topology evidence="11">Single-pass membrane protein</topology>
    </subcellularLocation>
</comment>
<protein>
    <recommendedName>
        <fullName evidence="4 11">MICOS complex subunit MIC12</fullName>
    </recommendedName>
    <alternativeName>
        <fullName evidence="10 11">Altered inheritance of mitochondria protein 5, mitochondrial</fullName>
    </alternativeName>
    <alternativeName>
        <fullName evidence="9 11">Found in mitochondrial proteome protein 51</fullName>
    </alternativeName>
</protein>
<accession>A0A5J5EYZ7</accession>
<comment type="similarity">
    <text evidence="3 11">Belongs to the MICOS complex subunit Mic12 family.</text>
</comment>
<evidence type="ECO:0000256" key="1">
    <source>
        <dbReference type="ARBA" id="ARBA00002689"/>
    </source>
</evidence>
<comment type="subunit">
    <text evidence="11">Component of the mitochondrial contact site and cristae organizing system (MICOS) complex.</text>
</comment>
<dbReference type="GO" id="GO:0061617">
    <property type="term" value="C:MICOS complex"/>
    <property type="evidence" value="ECO:0007669"/>
    <property type="project" value="UniProtKB-UniRule"/>
</dbReference>
<dbReference type="InParanoid" id="A0A5J5EYZ7"/>
<reference evidence="12 13" key="1">
    <citation type="submission" date="2019-09" db="EMBL/GenBank/DDBJ databases">
        <title>Draft genome of the ectomycorrhizal ascomycete Sphaerosporella brunnea.</title>
        <authorList>
            <consortium name="DOE Joint Genome Institute"/>
            <person name="Benucci G.M."/>
            <person name="Marozzi G."/>
            <person name="Antonielli L."/>
            <person name="Sanchez S."/>
            <person name="Marco P."/>
            <person name="Wang X."/>
            <person name="Falini L.B."/>
            <person name="Barry K."/>
            <person name="Haridas S."/>
            <person name="Lipzen A."/>
            <person name="Labutti K."/>
            <person name="Grigoriev I.V."/>
            <person name="Murat C."/>
            <person name="Martin F."/>
            <person name="Albertini E."/>
            <person name="Donnini D."/>
            <person name="Bonito G."/>
        </authorList>
    </citation>
    <scope>NUCLEOTIDE SEQUENCE [LARGE SCALE GENOMIC DNA]</scope>
    <source>
        <strain evidence="12 13">Sb_GMNB300</strain>
    </source>
</reference>